<accession>A0ABT8AY37</accession>
<comment type="caution">
    <text evidence="1">The sequence shown here is derived from an EMBL/GenBank/DDBJ whole genome shotgun (WGS) entry which is preliminary data.</text>
</comment>
<keyword evidence="2" id="KW-1185">Reference proteome</keyword>
<dbReference type="EMBL" id="JAUFPT010000114">
    <property type="protein sequence ID" value="MDN3574743.1"/>
    <property type="molecule type" value="Genomic_DNA"/>
</dbReference>
<proteinExistence type="predicted"/>
<reference evidence="2" key="1">
    <citation type="journal article" date="2019" name="Int. J. Syst. Evol. Microbiol.">
        <title>The Global Catalogue of Microorganisms (GCM) 10K type strain sequencing project: providing services to taxonomists for standard genome sequencing and annotation.</title>
        <authorList>
            <consortium name="The Broad Institute Genomics Platform"/>
            <consortium name="The Broad Institute Genome Sequencing Center for Infectious Disease"/>
            <person name="Wu L."/>
            <person name="Ma J."/>
        </authorList>
    </citation>
    <scope>NUCLEOTIDE SEQUENCE [LARGE SCALE GENOMIC DNA]</scope>
    <source>
        <strain evidence="2">CECT 7806</strain>
    </source>
</reference>
<dbReference type="RefSeq" id="WP_279603371.1">
    <property type="nucleotide sequence ID" value="NZ_BPQS01000029.1"/>
</dbReference>
<protein>
    <submittedName>
        <fullName evidence="1">Uncharacterized protein</fullName>
    </submittedName>
</protein>
<name>A0ABT8AY37_9HYPH</name>
<sequence length="41" mass="4318">MAHGLIEADDAHGIPPPLRQALTRMGATIARAKGTGEGWLH</sequence>
<evidence type="ECO:0000313" key="1">
    <source>
        <dbReference type="EMBL" id="MDN3574743.1"/>
    </source>
</evidence>
<gene>
    <name evidence="1" type="ORF">QWZ18_29630</name>
</gene>
<evidence type="ECO:0000313" key="2">
    <source>
        <dbReference type="Proteomes" id="UP001244297"/>
    </source>
</evidence>
<organism evidence="1 2">
    <name type="scientific">Methylobacterium longum</name>
    <dbReference type="NCBI Taxonomy" id="767694"/>
    <lineage>
        <taxon>Bacteria</taxon>
        <taxon>Pseudomonadati</taxon>
        <taxon>Pseudomonadota</taxon>
        <taxon>Alphaproteobacteria</taxon>
        <taxon>Hyphomicrobiales</taxon>
        <taxon>Methylobacteriaceae</taxon>
        <taxon>Methylobacterium</taxon>
    </lineage>
</organism>
<dbReference type="Proteomes" id="UP001244297">
    <property type="component" value="Unassembled WGS sequence"/>
</dbReference>